<evidence type="ECO:0000313" key="11">
    <source>
        <dbReference type="Proteomes" id="UP000476338"/>
    </source>
</evidence>
<evidence type="ECO:0000313" key="10">
    <source>
        <dbReference type="EMBL" id="MSN96240.1"/>
    </source>
</evidence>
<name>A0A6L5WGE3_9BACT</name>
<dbReference type="NCBIfam" id="TIGR00080">
    <property type="entry name" value="pimt"/>
    <property type="match status" value="1"/>
</dbReference>
<dbReference type="EMBL" id="VWSJ01000008">
    <property type="protein sequence ID" value="MSN96240.1"/>
    <property type="molecule type" value="Genomic_DNA"/>
</dbReference>
<dbReference type="PANTHER" id="PTHR11579">
    <property type="entry name" value="PROTEIN-L-ISOASPARTATE O-METHYLTRANSFERASE"/>
    <property type="match status" value="1"/>
</dbReference>
<reference evidence="10 11" key="1">
    <citation type="submission" date="2019-09" db="EMBL/GenBank/DDBJ databases">
        <authorList>
            <person name="Silva M."/>
            <person name="Pereira G."/>
            <person name="Lopes-Da-Costa L."/>
            <person name="Silva E."/>
        </authorList>
    </citation>
    <scope>NUCLEOTIDE SEQUENCE [LARGE SCALE GENOMIC DNA]</scope>
    <source>
        <strain evidence="10 11">FMV-PI01</strain>
    </source>
</reference>
<dbReference type="Gene3D" id="3.40.50.150">
    <property type="entry name" value="Vaccinia Virus protein VP39"/>
    <property type="match status" value="1"/>
</dbReference>
<evidence type="ECO:0000256" key="7">
    <source>
        <dbReference type="ARBA" id="ARBA00022679"/>
    </source>
</evidence>
<dbReference type="NCBIfam" id="NF001453">
    <property type="entry name" value="PRK00312.1"/>
    <property type="match status" value="1"/>
</dbReference>
<evidence type="ECO:0000256" key="2">
    <source>
        <dbReference type="ARBA" id="ARBA00005369"/>
    </source>
</evidence>
<protein>
    <recommendedName>
        <fullName evidence="4 9">Protein-L-isoaspartate O-methyltransferase</fullName>
        <ecNumber evidence="3 9">2.1.1.77</ecNumber>
    </recommendedName>
</protein>
<proteinExistence type="inferred from homology"/>
<dbReference type="Pfam" id="PF01135">
    <property type="entry name" value="PCMT"/>
    <property type="match status" value="1"/>
</dbReference>
<evidence type="ECO:0000256" key="1">
    <source>
        <dbReference type="ARBA" id="ARBA00004496"/>
    </source>
</evidence>
<dbReference type="RefSeq" id="WP_154570507.1">
    <property type="nucleotide sequence ID" value="NZ_VWSJ01000008.1"/>
</dbReference>
<dbReference type="SUPFAM" id="SSF53335">
    <property type="entry name" value="S-adenosyl-L-methionine-dependent methyltransferases"/>
    <property type="match status" value="1"/>
</dbReference>
<sequence>MDTLTALKCKNLADNIANEINLSPALYDAFSQIDRSKFCNIKAHAFSLDPQRILANQWISSPLTVAKMTMALELDGVDSVLEIGCGSGYQAAILSQIVRRVFSIERIEKLANQAKECIKNLKISNIHIKFDDGNGGWKKYAPYERILLSAATEKIDERLFIQLENNGILVAPIKRGNKQNITKFIKNEIGQIEEIILDECEFVPLLKGTTI</sequence>
<dbReference type="CDD" id="cd02440">
    <property type="entry name" value="AdoMet_MTases"/>
    <property type="match status" value="1"/>
</dbReference>
<dbReference type="InterPro" id="IPR000682">
    <property type="entry name" value="PCMT"/>
</dbReference>
<keyword evidence="5" id="KW-0963">Cytoplasm</keyword>
<comment type="caution">
    <text evidence="10">The sequence shown here is derived from an EMBL/GenBank/DDBJ whole genome shotgun (WGS) entry which is preliminary data.</text>
</comment>
<keyword evidence="11" id="KW-1185">Reference proteome</keyword>
<keyword evidence="6 10" id="KW-0489">Methyltransferase</keyword>
<comment type="subcellular location">
    <subcellularLocation>
        <location evidence="1">Cytoplasm</location>
    </subcellularLocation>
</comment>
<keyword evidence="7 10" id="KW-0808">Transferase</keyword>
<keyword evidence="8" id="KW-0949">S-adenosyl-L-methionine</keyword>
<dbReference type="GO" id="GO:0032259">
    <property type="term" value="P:methylation"/>
    <property type="evidence" value="ECO:0007669"/>
    <property type="project" value="UniProtKB-KW"/>
</dbReference>
<evidence type="ECO:0000256" key="5">
    <source>
        <dbReference type="ARBA" id="ARBA00022490"/>
    </source>
</evidence>
<dbReference type="EC" id="2.1.1.77" evidence="3 9"/>
<gene>
    <name evidence="10" type="ORF">F1B92_03355</name>
</gene>
<evidence type="ECO:0000256" key="3">
    <source>
        <dbReference type="ARBA" id="ARBA00011890"/>
    </source>
</evidence>
<evidence type="ECO:0000256" key="6">
    <source>
        <dbReference type="ARBA" id="ARBA00022603"/>
    </source>
</evidence>
<evidence type="ECO:0000256" key="4">
    <source>
        <dbReference type="ARBA" id="ARBA00013346"/>
    </source>
</evidence>
<dbReference type="GO" id="GO:0004719">
    <property type="term" value="F:protein-L-isoaspartate (D-aspartate) O-methyltransferase activity"/>
    <property type="evidence" value="ECO:0007669"/>
    <property type="project" value="UniProtKB-UniRule"/>
</dbReference>
<dbReference type="InterPro" id="IPR029063">
    <property type="entry name" value="SAM-dependent_MTases_sf"/>
</dbReference>
<dbReference type="PROSITE" id="PS01279">
    <property type="entry name" value="PCMT"/>
    <property type="match status" value="1"/>
</dbReference>
<dbReference type="AlphaFoldDB" id="A0A6L5WGE3"/>
<dbReference type="GO" id="GO:0005737">
    <property type="term" value="C:cytoplasm"/>
    <property type="evidence" value="ECO:0007669"/>
    <property type="project" value="UniProtKB-SubCell"/>
</dbReference>
<dbReference type="Proteomes" id="UP000476338">
    <property type="component" value="Unassembled WGS sequence"/>
</dbReference>
<reference evidence="10 11" key="2">
    <citation type="submission" date="2020-03" db="EMBL/GenBank/DDBJ databases">
        <title>Campylobacter portucalensis sp. nov., a new species of Campylobacter isolated from the reproductive tract of bulls.</title>
        <authorList>
            <person name="Silva M.F."/>
            <person name="Pereira G."/>
            <person name="Carneiro C."/>
            <person name="Hemphill A."/>
            <person name="Mateus L."/>
            <person name="Lopes-Da-Costa L."/>
            <person name="Silva E."/>
        </authorList>
    </citation>
    <scope>NUCLEOTIDE SEQUENCE [LARGE SCALE GENOMIC DNA]</scope>
    <source>
        <strain evidence="10 11">FMV-PI01</strain>
    </source>
</reference>
<accession>A0A6L5WGE3</accession>
<dbReference type="PANTHER" id="PTHR11579:SF0">
    <property type="entry name" value="PROTEIN-L-ISOASPARTATE(D-ASPARTATE) O-METHYLTRANSFERASE"/>
    <property type="match status" value="1"/>
</dbReference>
<dbReference type="GO" id="GO:0030091">
    <property type="term" value="P:protein repair"/>
    <property type="evidence" value="ECO:0007669"/>
    <property type="project" value="UniProtKB-UniRule"/>
</dbReference>
<organism evidence="10 11">
    <name type="scientific">Campylobacter portucalensis</name>
    <dbReference type="NCBI Taxonomy" id="2608384"/>
    <lineage>
        <taxon>Bacteria</taxon>
        <taxon>Pseudomonadati</taxon>
        <taxon>Campylobacterota</taxon>
        <taxon>Epsilonproteobacteria</taxon>
        <taxon>Campylobacterales</taxon>
        <taxon>Campylobacteraceae</taxon>
        <taxon>Campylobacter</taxon>
    </lineage>
</organism>
<evidence type="ECO:0000256" key="9">
    <source>
        <dbReference type="NCBIfam" id="TIGR00080"/>
    </source>
</evidence>
<comment type="similarity">
    <text evidence="2">Belongs to the methyltransferase superfamily. L-isoaspartyl/D-aspartyl protein methyltransferase family.</text>
</comment>
<evidence type="ECO:0000256" key="8">
    <source>
        <dbReference type="ARBA" id="ARBA00022691"/>
    </source>
</evidence>